<reference evidence="1" key="1">
    <citation type="submission" date="2018-02" db="EMBL/GenBank/DDBJ databases">
        <title>Rhizophora mucronata_Transcriptome.</title>
        <authorList>
            <person name="Meera S.P."/>
            <person name="Sreeshan A."/>
            <person name="Augustine A."/>
        </authorList>
    </citation>
    <scope>NUCLEOTIDE SEQUENCE</scope>
    <source>
        <tissue evidence="1">Leaf</tissue>
    </source>
</reference>
<name>A0A2P2LCZ4_RHIMU</name>
<sequence length="66" mass="7810">MKSMLIRTCTQWNYHLRSSSSNGWCFCPSSKLYNSCSYPAFVCLDSYFNSRAIQQKKMLIYLMGYR</sequence>
<accession>A0A2P2LCZ4</accession>
<organism evidence="1">
    <name type="scientific">Rhizophora mucronata</name>
    <name type="common">Asiatic mangrove</name>
    <dbReference type="NCBI Taxonomy" id="61149"/>
    <lineage>
        <taxon>Eukaryota</taxon>
        <taxon>Viridiplantae</taxon>
        <taxon>Streptophyta</taxon>
        <taxon>Embryophyta</taxon>
        <taxon>Tracheophyta</taxon>
        <taxon>Spermatophyta</taxon>
        <taxon>Magnoliopsida</taxon>
        <taxon>eudicotyledons</taxon>
        <taxon>Gunneridae</taxon>
        <taxon>Pentapetalae</taxon>
        <taxon>rosids</taxon>
        <taxon>fabids</taxon>
        <taxon>Malpighiales</taxon>
        <taxon>Rhizophoraceae</taxon>
        <taxon>Rhizophora</taxon>
    </lineage>
</organism>
<dbReference type="AlphaFoldDB" id="A0A2P2LCZ4"/>
<evidence type="ECO:0000313" key="1">
    <source>
        <dbReference type="EMBL" id="MBX15856.1"/>
    </source>
</evidence>
<protein>
    <submittedName>
        <fullName evidence="1">PsbP domain-containing protein 5ic isoform X2</fullName>
    </submittedName>
</protein>
<proteinExistence type="predicted"/>
<dbReference type="EMBL" id="GGEC01035372">
    <property type="protein sequence ID" value="MBX15856.1"/>
    <property type="molecule type" value="Transcribed_RNA"/>
</dbReference>